<organism evidence="1">
    <name type="scientific">Arundo donax</name>
    <name type="common">Giant reed</name>
    <name type="synonym">Donax arundinaceus</name>
    <dbReference type="NCBI Taxonomy" id="35708"/>
    <lineage>
        <taxon>Eukaryota</taxon>
        <taxon>Viridiplantae</taxon>
        <taxon>Streptophyta</taxon>
        <taxon>Embryophyta</taxon>
        <taxon>Tracheophyta</taxon>
        <taxon>Spermatophyta</taxon>
        <taxon>Magnoliopsida</taxon>
        <taxon>Liliopsida</taxon>
        <taxon>Poales</taxon>
        <taxon>Poaceae</taxon>
        <taxon>PACMAD clade</taxon>
        <taxon>Arundinoideae</taxon>
        <taxon>Arundineae</taxon>
        <taxon>Arundo</taxon>
    </lineage>
</organism>
<dbReference type="AlphaFoldDB" id="A0A0A9EVH7"/>
<name>A0A0A9EVH7_ARUDO</name>
<reference evidence="1" key="2">
    <citation type="journal article" date="2015" name="Data Brief">
        <title>Shoot transcriptome of the giant reed, Arundo donax.</title>
        <authorList>
            <person name="Barrero R.A."/>
            <person name="Guerrero F.D."/>
            <person name="Moolhuijzen P."/>
            <person name="Goolsby J.A."/>
            <person name="Tidwell J."/>
            <person name="Bellgard S.E."/>
            <person name="Bellgard M.I."/>
        </authorList>
    </citation>
    <scope>NUCLEOTIDE SEQUENCE</scope>
    <source>
        <tissue evidence="1">Shoot tissue taken approximately 20 cm above the soil surface</tissue>
    </source>
</reference>
<evidence type="ECO:0000313" key="1">
    <source>
        <dbReference type="EMBL" id="JAE01891.1"/>
    </source>
</evidence>
<dbReference type="EMBL" id="GBRH01196005">
    <property type="protein sequence ID" value="JAE01891.1"/>
    <property type="molecule type" value="Transcribed_RNA"/>
</dbReference>
<sequence length="26" mass="3357">MLSFIDNKNRYIFIDYSFRCFFFLQK</sequence>
<proteinExistence type="predicted"/>
<reference evidence="1" key="1">
    <citation type="submission" date="2014-09" db="EMBL/GenBank/DDBJ databases">
        <authorList>
            <person name="Magalhaes I.L.F."/>
            <person name="Oliveira U."/>
            <person name="Santos F.R."/>
            <person name="Vidigal T.H.D.A."/>
            <person name="Brescovit A.D."/>
            <person name="Santos A.J."/>
        </authorList>
    </citation>
    <scope>NUCLEOTIDE SEQUENCE</scope>
    <source>
        <tissue evidence="1">Shoot tissue taken approximately 20 cm above the soil surface</tissue>
    </source>
</reference>
<protein>
    <submittedName>
        <fullName evidence="1">Uncharacterized protein</fullName>
    </submittedName>
</protein>
<accession>A0A0A9EVH7</accession>